<keyword evidence="2" id="KW-0805">Transcription regulation</keyword>
<dbReference type="GO" id="GO:0003700">
    <property type="term" value="F:DNA-binding transcription factor activity"/>
    <property type="evidence" value="ECO:0007669"/>
    <property type="project" value="InterPro"/>
</dbReference>
<evidence type="ECO:0000256" key="5">
    <source>
        <dbReference type="ARBA" id="ARBA00023163"/>
    </source>
</evidence>
<dbReference type="Proteomes" id="UP001237642">
    <property type="component" value="Unassembled WGS sequence"/>
</dbReference>
<dbReference type="Pfam" id="PF02042">
    <property type="entry name" value="RWP-RK"/>
    <property type="match status" value="1"/>
</dbReference>
<proteinExistence type="predicted"/>
<feature type="domain" description="RWP-RK" evidence="7">
    <location>
        <begin position="261"/>
        <end position="345"/>
    </location>
</feature>
<dbReference type="EMBL" id="JAUIZM010000009">
    <property type="protein sequence ID" value="KAK1366446.1"/>
    <property type="molecule type" value="Genomic_DNA"/>
</dbReference>
<evidence type="ECO:0000256" key="4">
    <source>
        <dbReference type="ARBA" id="ARBA00023125"/>
    </source>
</evidence>
<keyword evidence="5" id="KW-0804">Transcription</keyword>
<dbReference type="InterPro" id="IPR003035">
    <property type="entry name" value="RWP-RK_dom"/>
</dbReference>
<name>A0AAD8HH89_9APIA</name>
<keyword evidence="6" id="KW-0539">Nucleus</keyword>
<comment type="function">
    <text evidence="1">Putative transcription factor.</text>
</comment>
<dbReference type="PROSITE" id="PS51519">
    <property type="entry name" value="RWP_RK"/>
    <property type="match status" value="1"/>
</dbReference>
<reference evidence="8" key="2">
    <citation type="submission" date="2023-05" db="EMBL/GenBank/DDBJ databases">
        <authorList>
            <person name="Schelkunov M.I."/>
        </authorList>
    </citation>
    <scope>NUCLEOTIDE SEQUENCE</scope>
    <source>
        <strain evidence="8">Hsosn_3</strain>
        <tissue evidence="8">Leaf</tissue>
    </source>
</reference>
<keyword evidence="3" id="KW-0175">Coiled coil</keyword>
<keyword evidence="4" id="KW-0238">DNA-binding</keyword>
<keyword evidence="9" id="KW-1185">Reference proteome</keyword>
<evidence type="ECO:0000259" key="7">
    <source>
        <dbReference type="PROSITE" id="PS51519"/>
    </source>
</evidence>
<comment type="caution">
    <text evidence="8">The sequence shown here is derived from an EMBL/GenBank/DDBJ whole genome shotgun (WGS) entry which is preliminary data.</text>
</comment>
<evidence type="ECO:0000256" key="2">
    <source>
        <dbReference type="ARBA" id="ARBA00023015"/>
    </source>
</evidence>
<evidence type="ECO:0000256" key="6">
    <source>
        <dbReference type="ARBA" id="ARBA00023242"/>
    </source>
</evidence>
<accession>A0AAD8HH89</accession>
<reference evidence="8" key="1">
    <citation type="submission" date="2023-02" db="EMBL/GenBank/DDBJ databases">
        <title>Genome of toxic invasive species Heracleum sosnowskyi carries increased number of genes despite the absence of recent whole-genome duplications.</title>
        <authorList>
            <person name="Schelkunov M."/>
            <person name="Shtratnikova V."/>
            <person name="Makarenko M."/>
            <person name="Klepikova A."/>
            <person name="Omelchenko D."/>
            <person name="Novikova G."/>
            <person name="Obukhova E."/>
            <person name="Bogdanov V."/>
            <person name="Penin A."/>
            <person name="Logacheva M."/>
        </authorList>
    </citation>
    <scope>NUCLEOTIDE SEQUENCE</scope>
    <source>
        <strain evidence="8">Hsosn_3</strain>
        <tissue evidence="8">Leaf</tissue>
    </source>
</reference>
<organism evidence="8 9">
    <name type="scientific">Heracleum sosnowskyi</name>
    <dbReference type="NCBI Taxonomy" id="360622"/>
    <lineage>
        <taxon>Eukaryota</taxon>
        <taxon>Viridiplantae</taxon>
        <taxon>Streptophyta</taxon>
        <taxon>Embryophyta</taxon>
        <taxon>Tracheophyta</taxon>
        <taxon>Spermatophyta</taxon>
        <taxon>Magnoliopsida</taxon>
        <taxon>eudicotyledons</taxon>
        <taxon>Gunneridae</taxon>
        <taxon>Pentapetalae</taxon>
        <taxon>asterids</taxon>
        <taxon>campanulids</taxon>
        <taxon>Apiales</taxon>
        <taxon>Apiaceae</taxon>
        <taxon>Apioideae</taxon>
        <taxon>apioid superclade</taxon>
        <taxon>Tordylieae</taxon>
        <taxon>Tordyliinae</taxon>
        <taxon>Heracleum</taxon>
    </lineage>
</organism>
<protein>
    <submittedName>
        <fullName evidence="8">RWP-RK domain-containing protein</fullName>
    </submittedName>
</protein>
<evidence type="ECO:0000313" key="8">
    <source>
        <dbReference type="EMBL" id="KAK1366446.1"/>
    </source>
</evidence>
<dbReference type="AlphaFoldDB" id="A0AAD8HH89"/>
<dbReference type="InterPro" id="IPR044607">
    <property type="entry name" value="RKD-like"/>
</dbReference>
<gene>
    <name evidence="8" type="ORF">POM88_042007</name>
</gene>
<dbReference type="PANTHER" id="PTHR46373:SF2">
    <property type="entry name" value="RWP-RK DOMAIN-CONTAINING PROTEIN"/>
    <property type="match status" value="1"/>
</dbReference>
<sequence>MNSIVKVDSNDLNLPEFHYLNDHETTGFLDNYYLLCDAGSSIGEFDPMSDPLLFKPMQYDNNIPELSLEDIEEITRSLDADLLSSSHQGNNNTLAGATPMMAATQSQVSHEQITFADAKLTMQKTHDQSWYREQNTVVDALPVYATTTHHERHYFQTHYGRSVYEMTTDPTQDFRNLIVDSSGNQENVVQNVVNFKDDYTDFTLQFDNILDEANPISMILPNTTHVQQCSNFSTANGFGNVKDAMNLKSEQNSNFNALVKYEEEVVFRQNVRSRTSALEVDEIRKYFDLPITKAAKELNVGLTVLKKRCRELRIMRWPHRKIKSLQCLIDNVKEMGMSNKKEIEMLEEHKRMLERVPELELSESTKRLRQSCFKANYKKRRSLLASATAHRASLTYS</sequence>
<dbReference type="PANTHER" id="PTHR46373">
    <property type="entry name" value="PROTEIN RKD4"/>
    <property type="match status" value="1"/>
</dbReference>
<evidence type="ECO:0000256" key="3">
    <source>
        <dbReference type="ARBA" id="ARBA00023054"/>
    </source>
</evidence>
<evidence type="ECO:0000313" key="9">
    <source>
        <dbReference type="Proteomes" id="UP001237642"/>
    </source>
</evidence>
<evidence type="ECO:0000256" key="1">
    <source>
        <dbReference type="ARBA" id="ARBA00004049"/>
    </source>
</evidence>
<dbReference type="GO" id="GO:0003677">
    <property type="term" value="F:DNA binding"/>
    <property type="evidence" value="ECO:0007669"/>
    <property type="project" value="UniProtKB-KW"/>
</dbReference>